<comment type="pathway">
    <text evidence="8">Porphyrin-containing compound metabolism.</text>
</comment>
<dbReference type="PANTHER" id="PTHR44119:SF1">
    <property type="entry name" value="MAGNESIUM-CHELATASE SUBUNIT CHLH, CHLOROPLASTIC"/>
    <property type="match status" value="1"/>
</dbReference>
<dbReference type="InterPro" id="IPR022571">
    <property type="entry name" value="Mg_chelatase_H_N"/>
</dbReference>
<evidence type="ECO:0000256" key="5">
    <source>
        <dbReference type="ARBA" id="ARBA00022741"/>
    </source>
</evidence>
<evidence type="ECO:0000256" key="1">
    <source>
        <dbReference type="ARBA" id="ARBA00010851"/>
    </source>
</evidence>
<evidence type="ECO:0000259" key="11">
    <source>
        <dbReference type="Pfam" id="PF02514"/>
    </source>
</evidence>
<keyword evidence="6" id="KW-0067">ATP-binding</keyword>
<name>A0A0D2LU44_9CHLO</name>
<keyword evidence="4 13" id="KW-0436">Ligase</keyword>
<dbReference type="InterPro" id="IPR003672">
    <property type="entry name" value="CobN/Mg_chltase"/>
</dbReference>
<dbReference type="GO" id="GO:0015995">
    <property type="term" value="P:chlorophyll biosynthetic process"/>
    <property type="evidence" value="ECO:0007669"/>
    <property type="project" value="UniProtKB-KW"/>
</dbReference>
<dbReference type="OrthoDB" id="534349at2759"/>
<feature type="domain" description="Magnesium chelatase subunit H N-terminal" evidence="12">
    <location>
        <begin position="1"/>
        <end position="69"/>
    </location>
</feature>
<dbReference type="RefSeq" id="XP_013892166.1">
    <property type="nucleotide sequence ID" value="XM_014036712.1"/>
</dbReference>
<accession>A0A0D2LU44</accession>
<evidence type="ECO:0000256" key="8">
    <source>
        <dbReference type="ARBA" id="ARBA00023444"/>
    </source>
</evidence>
<dbReference type="STRING" id="145388.A0A0D2LU44"/>
<keyword evidence="3" id="KW-0602">Photosynthesis</keyword>
<dbReference type="GO" id="GO:0005524">
    <property type="term" value="F:ATP binding"/>
    <property type="evidence" value="ECO:0007669"/>
    <property type="project" value="UniProtKB-KW"/>
</dbReference>
<dbReference type="GO" id="GO:0016851">
    <property type="term" value="F:magnesium chelatase activity"/>
    <property type="evidence" value="ECO:0007669"/>
    <property type="project" value="UniProtKB-EC"/>
</dbReference>
<feature type="domain" description="CobN/magnesium chelatase" evidence="11">
    <location>
        <begin position="73"/>
        <end position="285"/>
    </location>
</feature>
<protein>
    <recommendedName>
        <fullName evidence="2">magnesium chelatase</fullName>
        <ecNumber evidence="2">6.6.1.1</ecNumber>
    </recommendedName>
</protein>
<dbReference type="AlphaFoldDB" id="A0A0D2LU44"/>
<evidence type="ECO:0000256" key="4">
    <source>
        <dbReference type="ARBA" id="ARBA00022598"/>
    </source>
</evidence>
<comment type="catalytic activity">
    <reaction evidence="9">
        <text>protoporphyrin IX + Mg(2+) + ATP + H2O = Mg-protoporphyrin IX + ADP + phosphate + 3 H(+)</text>
        <dbReference type="Rhea" id="RHEA:13961"/>
        <dbReference type="ChEBI" id="CHEBI:15377"/>
        <dbReference type="ChEBI" id="CHEBI:15378"/>
        <dbReference type="ChEBI" id="CHEBI:18420"/>
        <dbReference type="ChEBI" id="CHEBI:30616"/>
        <dbReference type="ChEBI" id="CHEBI:43474"/>
        <dbReference type="ChEBI" id="CHEBI:57306"/>
        <dbReference type="ChEBI" id="CHEBI:60492"/>
        <dbReference type="ChEBI" id="CHEBI:456216"/>
        <dbReference type="EC" id="6.6.1.1"/>
    </reaction>
</comment>
<evidence type="ECO:0000256" key="2">
    <source>
        <dbReference type="ARBA" id="ARBA00012825"/>
    </source>
</evidence>
<dbReference type="Pfam" id="PF11965">
    <property type="entry name" value="DUF3479"/>
    <property type="match status" value="1"/>
</dbReference>
<dbReference type="EC" id="6.6.1.1" evidence="2"/>
<dbReference type="Pfam" id="PF02514">
    <property type="entry name" value="CobN-Mg_chel"/>
    <property type="match status" value="1"/>
</dbReference>
<comment type="similarity">
    <text evidence="1">Belongs to the Mg-chelatase subunit H family.</text>
</comment>
<organism evidence="13 14">
    <name type="scientific">Monoraphidium neglectum</name>
    <dbReference type="NCBI Taxonomy" id="145388"/>
    <lineage>
        <taxon>Eukaryota</taxon>
        <taxon>Viridiplantae</taxon>
        <taxon>Chlorophyta</taxon>
        <taxon>core chlorophytes</taxon>
        <taxon>Chlorophyceae</taxon>
        <taxon>CS clade</taxon>
        <taxon>Sphaeropleales</taxon>
        <taxon>Selenastraceae</taxon>
        <taxon>Monoraphidium</taxon>
    </lineage>
</organism>
<keyword evidence="5" id="KW-0547">Nucleotide-binding</keyword>
<reference evidence="13 14" key="1">
    <citation type="journal article" date="2013" name="BMC Genomics">
        <title>Reconstruction of the lipid metabolism for the microalga Monoraphidium neglectum from its genome sequence reveals characteristics suitable for biofuel production.</title>
        <authorList>
            <person name="Bogen C."/>
            <person name="Al-Dilaimi A."/>
            <person name="Albersmeier A."/>
            <person name="Wichmann J."/>
            <person name="Grundmann M."/>
            <person name="Rupp O."/>
            <person name="Lauersen K.J."/>
            <person name="Blifernez-Klassen O."/>
            <person name="Kalinowski J."/>
            <person name="Goesmann A."/>
            <person name="Mussgnug J.H."/>
            <person name="Kruse O."/>
        </authorList>
    </citation>
    <scope>NUCLEOTIDE SEQUENCE [LARGE SCALE GENOMIC DNA]</scope>
    <source>
        <strain evidence="13 14">SAG 48.87</strain>
    </source>
</reference>
<gene>
    <name evidence="13" type="ORF">MNEG_14817</name>
</gene>
<evidence type="ECO:0000256" key="9">
    <source>
        <dbReference type="ARBA" id="ARBA00048693"/>
    </source>
</evidence>
<dbReference type="Proteomes" id="UP000054498">
    <property type="component" value="Unassembled WGS sequence"/>
</dbReference>
<dbReference type="GO" id="GO:0015979">
    <property type="term" value="P:photosynthesis"/>
    <property type="evidence" value="ECO:0007669"/>
    <property type="project" value="UniProtKB-KW"/>
</dbReference>
<dbReference type="GeneID" id="25732416"/>
<dbReference type="PANTHER" id="PTHR44119">
    <property type="entry name" value="MAGNESIUM-CHELATASE SUBUNIT CHLH, CHLOROPLASTIC"/>
    <property type="match status" value="1"/>
</dbReference>
<evidence type="ECO:0000256" key="6">
    <source>
        <dbReference type="ARBA" id="ARBA00022840"/>
    </source>
</evidence>
<evidence type="ECO:0000313" key="13">
    <source>
        <dbReference type="EMBL" id="KIY93146.1"/>
    </source>
</evidence>
<evidence type="ECO:0000259" key="12">
    <source>
        <dbReference type="Pfam" id="PF11965"/>
    </source>
</evidence>
<keyword evidence="7" id="KW-0149">Chlorophyll biosynthesis</keyword>
<evidence type="ECO:0000313" key="14">
    <source>
        <dbReference type="Proteomes" id="UP000054498"/>
    </source>
</evidence>
<keyword evidence="14" id="KW-1185">Reference proteome</keyword>
<dbReference type="KEGG" id="mng:MNEG_14817"/>
<feature type="region of interest" description="Disordered" evidence="10">
    <location>
        <begin position="1"/>
        <end position="22"/>
    </location>
</feature>
<evidence type="ECO:0000256" key="3">
    <source>
        <dbReference type="ARBA" id="ARBA00022531"/>
    </source>
</evidence>
<evidence type="ECO:0000256" key="7">
    <source>
        <dbReference type="ARBA" id="ARBA00023171"/>
    </source>
</evidence>
<dbReference type="EMBL" id="KK105008">
    <property type="protein sequence ID" value="KIY93146.1"/>
    <property type="molecule type" value="Genomic_DNA"/>
</dbReference>
<evidence type="ECO:0000256" key="10">
    <source>
        <dbReference type="SAM" id="MobiDB-lite"/>
    </source>
</evidence>
<sequence>MGCTRLGSFEMDPSGKSKGPPPAVKKVLSLFSSGREEDRLVGYLSFLKIGPKLLQFVPGNKARDLRSWLTVYGYWNQGGLQNVVAMFSYLSEQYLSPAGLPPPPPPLETPPTGCLHPDAPGRFFAGPAEYMRWYEANGKLRGTGAPVVGVLLYRKHVITDQPYVPQLISQLEDEGLIPVPVFINGVEAHTVVRDQLTSAAEQAAISEGRLPRGTLQPDAVRVDALVSTIGFPLVGGPAGTMEGGRQAEVAKAILGSLDVPYVVAAPLLIQDMESWTRDGIAGLQVVRAWGLYVAVVCALRVCTIFA</sequence>
<proteinExistence type="inferred from homology"/>